<sequence length="125" mass="14615">MINNNQLGFLGTGLGNIDYLTEQYFHYYNLYKGYFAMNFHNQYLQTFGELGVVGLFILLFIFVFSIYKSIKTNNIFLFTVAIILILAFFTESYLNRQKGLIVFTSIICLLSILTYTKNHPKFNKE</sequence>
<accession>A0A511NKV0</accession>
<dbReference type="Proteomes" id="UP000321245">
    <property type="component" value="Unassembled WGS sequence"/>
</dbReference>
<evidence type="ECO:0000313" key="2">
    <source>
        <dbReference type="EMBL" id="GEM53442.1"/>
    </source>
</evidence>
<feature type="transmembrane region" description="Helical" evidence="1">
    <location>
        <begin position="100"/>
        <end position="116"/>
    </location>
</feature>
<evidence type="ECO:0000256" key="1">
    <source>
        <dbReference type="SAM" id="Phobius"/>
    </source>
</evidence>
<name>A0A511NKV0_9FLAO</name>
<dbReference type="EMBL" id="BJXC01000030">
    <property type="protein sequence ID" value="GEM53442.1"/>
    <property type="molecule type" value="Genomic_DNA"/>
</dbReference>
<keyword evidence="1" id="KW-0812">Transmembrane</keyword>
<organism evidence="2 3">
    <name type="scientific">Empedobacter brevis NBRC 14943 = ATCC 43319</name>
    <dbReference type="NCBI Taxonomy" id="1218108"/>
    <lineage>
        <taxon>Bacteria</taxon>
        <taxon>Pseudomonadati</taxon>
        <taxon>Bacteroidota</taxon>
        <taxon>Flavobacteriia</taxon>
        <taxon>Flavobacteriales</taxon>
        <taxon>Weeksellaceae</taxon>
        <taxon>Empedobacter</taxon>
    </lineage>
</organism>
<proteinExistence type="predicted"/>
<evidence type="ECO:0000313" key="3">
    <source>
        <dbReference type="Proteomes" id="UP000321245"/>
    </source>
</evidence>
<reference evidence="2 3" key="1">
    <citation type="submission" date="2019-07" db="EMBL/GenBank/DDBJ databases">
        <title>Whole genome shotgun sequence of Empedobacter brevis NBRC 14943.</title>
        <authorList>
            <person name="Hosoyama A."/>
            <person name="Uohara A."/>
            <person name="Ohji S."/>
            <person name="Ichikawa N."/>
        </authorList>
    </citation>
    <scope>NUCLEOTIDE SEQUENCE [LARGE SCALE GENOMIC DNA]</scope>
    <source>
        <strain evidence="2 3">NBRC 14943</strain>
    </source>
</reference>
<keyword evidence="3" id="KW-1185">Reference proteome</keyword>
<comment type="caution">
    <text evidence="2">The sequence shown here is derived from an EMBL/GenBank/DDBJ whole genome shotgun (WGS) entry which is preliminary data.</text>
</comment>
<evidence type="ECO:0008006" key="4">
    <source>
        <dbReference type="Google" id="ProtNLM"/>
    </source>
</evidence>
<dbReference type="AlphaFoldDB" id="A0A511NKV0"/>
<protein>
    <recommendedName>
        <fullName evidence="4">O-antigen polymerase</fullName>
    </recommendedName>
</protein>
<feature type="transmembrane region" description="Helical" evidence="1">
    <location>
        <begin position="47"/>
        <end position="67"/>
    </location>
</feature>
<dbReference type="STRING" id="1218108.GCA_000382425_02020"/>
<keyword evidence="1" id="KW-0472">Membrane</keyword>
<keyword evidence="1" id="KW-1133">Transmembrane helix</keyword>
<gene>
    <name evidence="2" type="ORF">EB1_32320</name>
</gene>
<feature type="transmembrane region" description="Helical" evidence="1">
    <location>
        <begin position="74"/>
        <end position="94"/>
    </location>
</feature>